<evidence type="ECO:0000313" key="3">
    <source>
        <dbReference type="Proteomes" id="UP000319040"/>
    </source>
</evidence>
<keyword evidence="3" id="KW-1185">Reference proteome</keyword>
<keyword evidence="1" id="KW-0732">Signal</keyword>
<dbReference type="EMBL" id="FXTB01000001">
    <property type="protein sequence ID" value="SMO42721.1"/>
    <property type="molecule type" value="Genomic_DNA"/>
</dbReference>
<dbReference type="Proteomes" id="UP000319040">
    <property type="component" value="Unassembled WGS sequence"/>
</dbReference>
<dbReference type="InterPro" id="IPR027829">
    <property type="entry name" value="DUF4625"/>
</dbReference>
<dbReference type="PROSITE" id="PS51257">
    <property type="entry name" value="PROKAR_LIPOPROTEIN"/>
    <property type="match status" value="1"/>
</dbReference>
<feature type="chain" id="PRO_5021731109" evidence="1">
    <location>
        <begin position="24"/>
        <end position="162"/>
    </location>
</feature>
<reference evidence="2 3" key="1">
    <citation type="submission" date="2017-05" db="EMBL/GenBank/DDBJ databases">
        <authorList>
            <person name="Varghese N."/>
            <person name="Submissions S."/>
        </authorList>
    </citation>
    <scope>NUCLEOTIDE SEQUENCE [LARGE SCALE GENOMIC DNA]</scope>
    <source>
        <strain evidence="2 3">DSM 27040</strain>
    </source>
</reference>
<evidence type="ECO:0000313" key="2">
    <source>
        <dbReference type="EMBL" id="SMO42721.1"/>
    </source>
</evidence>
<accession>A0A521B6T5</accession>
<dbReference type="AlphaFoldDB" id="A0A521B6T5"/>
<dbReference type="Pfam" id="PF15418">
    <property type="entry name" value="DUF4625"/>
    <property type="match status" value="1"/>
</dbReference>
<feature type="signal peptide" evidence="1">
    <location>
        <begin position="1"/>
        <end position="23"/>
    </location>
</feature>
<evidence type="ECO:0000256" key="1">
    <source>
        <dbReference type="SAM" id="SignalP"/>
    </source>
</evidence>
<gene>
    <name evidence="2" type="ORF">SAMN06265379_101750</name>
</gene>
<protein>
    <submittedName>
        <fullName evidence="2">Uncharacterized protein</fullName>
    </submittedName>
</protein>
<sequence>MRTELTRMLALVAVVTMFLTACGGDDNKEEPQPEPDTTAPTIETILPAASGQKYAITNPFLYSGTFKDNEELQAVEFTLTHTKTAAPATLKTSTGVDDDPWEPTKDKAFKISLSGKEQQFTEETLFGENIPKRVWTGTYVLNIKCTDKAGNIANSSVEIIIE</sequence>
<dbReference type="RefSeq" id="WP_185957424.1">
    <property type="nucleotide sequence ID" value="NZ_FXTB01000001.1"/>
</dbReference>
<organism evidence="2 3">
    <name type="scientific">Saccharicrinis carchari</name>
    <dbReference type="NCBI Taxonomy" id="1168039"/>
    <lineage>
        <taxon>Bacteria</taxon>
        <taxon>Pseudomonadati</taxon>
        <taxon>Bacteroidota</taxon>
        <taxon>Bacteroidia</taxon>
        <taxon>Marinilabiliales</taxon>
        <taxon>Marinilabiliaceae</taxon>
        <taxon>Saccharicrinis</taxon>
    </lineage>
</organism>
<proteinExistence type="predicted"/>
<name>A0A521B6T5_SACCC</name>